<dbReference type="SUPFAM" id="SSF53850">
    <property type="entry name" value="Periplasmic binding protein-like II"/>
    <property type="match status" value="1"/>
</dbReference>
<gene>
    <name evidence="1" type="ordered locus">TERTU_0637</name>
</gene>
<evidence type="ECO:0000313" key="2">
    <source>
        <dbReference type="Proteomes" id="UP000009080"/>
    </source>
</evidence>
<dbReference type="AlphaFoldDB" id="C5BNR3"/>
<dbReference type="KEGG" id="ttu:TERTU_0637"/>
<organism evidence="1 2">
    <name type="scientific">Teredinibacter turnerae (strain ATCC 39867 / T7901)</name>
    <dbReference type="NCBI Taxonomy" id="377629"/>
    <lineage>
        <taxon>Bacteria</taxon>
        <taxon>Pseudomonadati</taxon>
        <taxon>Pseudomonadota</taxon>
        <taxon>Gammaproteobacteria</taxon>
        <taxon>Cellvibrionales</taxon>
        <taxon>Cellvibrionaceae</taxon>
        <taxon>Teredinibacter</taxon>
    </lineage>
</organism>
<accession>C5BNR3</accession>
<protein>
    <submittedName>
        <fullName evidence="1">Uncharacterized protein</fullName>
    </submittedName>
</protein>
<sequence length="262" mass="30371">MVVRHPTSNNTYFLQRDRYFLQLLQLALDKSGTSYRLSPVQLPPMSENRSEKYLQAKRYDVHWMMTNMRHENSLIPVRIPLYKGLIGWRLLLVHREDETDFATITTLAQLKRKLAVHGLDWPDTGILVANGFRLRTSLDWMSLFRLLDTHDVDYFPRSVAEIWQEIDSSPSSNIVVEDSLAVHYYAAYYFFVSKDNAQLAEEIEKGLNAAIADGSFDRLFNASFANAIARANLPQRRVLTVNNPLLPAKTPVQRKELWFQPR</sequence>
<proteinExistence type="predicted"/>
<dbReference type="HOGENOM" id="CLU_066015_1_0_6"/>
<dbReference type="Gene3D" id="3.40.190.10">
    <property type="entry name" value="Periplasmic binding protein-like II"/>
    <property type="match status" value="2"/>
</dbReference>
<dbReference type="Proteomes" id="UP000009080">
    <property type="component" value="Chromosome"/>
</dbReference>
<reference evidence="1 2" key="1">
    <citation type="journal article" date="2009" name="PLoS ONE">
        <title>The complete genome of Teredinibacter turnerae T7901: an intracellular endosymbiont of marine wood-boring bivalves (shipworms).</title>
        <authorList>
            <person name="Yang J.C."/>
            <person name="Madupu R."/>
            <person name="Durkin A.S."/>
            <person name="Ekborg N.A."/>
            <person name="Pedamallu C.S."/>
            <person name="Hostetler J.B."/>
            <person name="Radune D."/>
            <person name="Toms B.S."/>
            <person name="Henrissat B."/>
            <person name="Coutinho P.M."/>
            <person name="Schwarz S."/>
            <person name="Field L."/>
            <person name="Trindade-Silva A.E."/>
            <person name="Soares C.A.G."/>
            <person name="Elshahawi S."/>
            <person name="Hanora A."/>
            <person name="Schmidt E.W."/>
            <person name="Haygood M.G."/>
            <person name="Posfai J."/>
            <person name="Benner J."/>
            <person name="Madinger C."/>
            <person name="Nove J."/>
            <person name="Anton B."/>
            <person name="Chaudhary K."/>
            <person name="Foster J."/>
            <person name="Holman A."/>
            <person name="Kumar S."/>
            <person name="Lessard P.A."/>
            <person name="Luyten Y.A."/>
            <person name="Slatko B."/>
            <person name="Wood N."/>
            <person name="Wu B."/>
            <person name="Teplitski M."/>
            <person name="Mougous J.D."/>
            <person name="Ward N."/>
            <person name="Eisen J.A."/>
            <person name="Badger J.H."/>
            <person name="Distel D.L."/>
        </authorList>
    </citation>
    <scope>NUCLEOTIDE SEQUENCE [LARGE SCALE GENOMIC DNA]</scope>
    <source>
        <strain evidence="2">ATCC 39867 / T7901</strain>
    </source>
</reference>
<dbReference type="EMBL" id="CP001614">
    <property type="protein sequence ID" value="ACR12159.1"/>
    <property type="molecule type" value="Genomic_DNA"/>
</dbReference>
<keyword evidence="2" id="KW-1185">Reference proteome</keyword>
<evidence type="ECO:0000313" key="1">
    <source>
        <dbReference type="EMBL" id="ACR12159.1"/>
    </source>
</evidence>
<name>C5BNR3_TERTT</name>
<dbReference type="eggNOG" id="COG0834">
    <property type="taxonomic scope" value="Bacteria"/>
</dbReference>
<dbReference type="STRING" id="377629.TERTU_0637"/>